<evidence type="ECO:0000256" key="2">
    <source>
        <dbReference type="ARBA" id="ARBA00023043"/>
    </source>
</evidence>
<sequence>MALPLILKTRTPLREASNAGHDKVVELLLKAGAAFGRAPIHEAACVGHLAVKGSTPLHDAACSGQQNVVALFLKAGAPKLVVTWTQKM</sequence>
<dbReference type="GO" id="GO:0085020">
    <property type="term" value="P:protein K6-linked ubiquitination"/>
    <property type="evidence" value="ECO:0007669"/>
    <property type="project" value="TreeGrafter"/>
</dbReference>
<dbReference type="Pfam" id="PF12796">
    <property type="entry name" value="Ank_2"/>
    <property type="match status" value="1"/>
</dbReference>
<dbReference type="PANTHER" id="PTHR24171">
    <property type="entry name" value="ANKYRIN REPEAT DOMAIN-CONTAINING PROTEIN 39-RELATED"/>
    <property type="match status" value="1"/>
</dbReference>
<keyword evidence="5" id="KW-1185">Reference proteome</keyword>
<protein>
    <submittedName>
        <fullName evidence="4">Uncharacterized protein</fullName>
    </submittedName>
</protein>
<accession>A0A1W0ABZ0</accession>
<dbReference type="InterPro" id="IPR036770">
    <property type="entry name" value="Ankyrin_rpt-contain_sf"/>
</dbReference>
<reference evidence="4 5" key="1">
    <citation type="journal article" date="2014" name="Genome Biol. Evol.">
        <title>The secreted proteins of Achlya hypogyna and Thraustotheca clavata identify the ancestral oomycete secretome and reveal gene acquisitions by horizontal gene transfer.</title>
        <authorList>
            <person name="Misner I."/>
            <person name="Blouin N."/>
            <person name="Leonard G."/>
            <person name="Richards T.A."/>
            <person name="Lane C.E."/>
        </authorList>
    </citation>
    <scope>NUCLEOTIDE SEQUENCE [LARGE SCALE GENOMIC DNA]</scope>
    <source>
        <strain evidence="4 5">ATCC 34112</strain>
    </source>
</reference>
<dbReference type="EMBL" id="JNBS01000231">
    <property type="protein sequence ID" value="OQS07530.1"/>
    <property type="molecule type" value="Genomic_DNA"/>
</dbReference>
<feature type="repeat" description="ANK" evidence="3">
    <location>
        <begin position="52"/>
        <end position="77"/>
    </location>
</feature>
<proteinExistence type="predicted"/>
<gene>
    <name evidence="4" type="ORF">THRCLA_20135</name>
</gene>
<evidence type="ECO:0000256" key="3">
    <source>
        <dbReference type="PROSITE-ProRule" id="PRU00023"/>
    </source>
</evidence>
<dbReference type="PROSITE" id="PS50297">
    <property type="entry name" value="ANK_REP_REGION"/>
    <property type="match status" value="2"/>
</dbReference>
<dbReference type="Gene3D" id="1.25.40.20">
    <property type="entry name" value="Ankyrin repeat-containing domain"/>
    <property type="match status" value="1"/>
</dbReference>
<keyword evidence="2 3" id="KW-0040">ANK repeat</keyword>
<comment type="caution">
    <text evidence="4">The sequence shown here is derived from an EMBL/GenBank/DDBJ whole genome shotgun (WGS) entry which is preliminary data.</text>
</comment>
<dbReference type="AlphaFoldDB" id="A0A1W0ABZ0"/>
<organism evidence="4 5">
    <name type="scientific">Thraustotheca clavata</name>
    <dbReference type="NCBI Taxonomy" id="74557"/>
    <lineage>
        <taxon>Eukaryota</taxon>
        <taxon>Sar</taxon>
        <taxon>Stramenopiles</taxon>
        <taxon>Oomycota</taxon>
        <taxon>Saprolegniomycetes</taxon>
        <taxon>Saprolegniales</taxon>
        <taxon>Achlyaceae</taxon>
        <taxon>Thraustotheca</taxon>
    </lineage>
</organism>
<evidence type="ECO:0000313" key="5">
    <source>
        <dbReference type="Proteomes" id="UP000243217"/>
    </source>
</evidence>
<dbReference type="Proteomes" id="UP000243217">
    <property type="component" value="Unassembled WGS sequence"/>
</dbReference>
<evidence type="ECO:0000256" key="1">
    <source>
        <dbReference type="ARBA" id="ARBA00022737"/>
    </source>
</evidence>
<feature type="repeat" description="ANK" evidence="3">
    <location>
        <begin position="8"/>
        <end position="33"/>
    </location>
</feature>
<dbReference type="OrthoDB" id="194358at2759"/>
<dbReference type="PANTHER" id="PTHR24171:SF8">
    <property type="entry name" value="BRCA1-ASSOCIATED RING DOMAIN PROTEIN 1"/>
    <property type="match status" value="1"/>
</dbReference>
<dbReference type="SMART" id="SM00248">
    <property type="entry name" value="ANK"/>
    <property type="match status" value="2"/>
</dbReference>
<evidence type="ECO:0000313" key="4">
    <source>
        <dbReference type="EMBL" id="OQS07530.1"/>
    </source>
</evidence>
<keyword evidence="1" id="KW-0677">Repeat</keyword>
<dbReference type="InterPro" id="IPR002110">
    <property type="entry name" value="Ankyrin_rpt"/>
</dbReference>
<dbReference type="SUPFAM" id="SSF48403">
    <property type="entry name" value="Ankyrin repeat"/>
    <property type="match status" value="1"/>
</dbReference>
<dbReference type="GO" id="GO:0004842">
    <property type="term" value="F:ubiquitin-protein transferase activity"/>
    <property type="evidence" value="ECO:0007669"/>
    <property type="project" value="TreeGrafter"/>
</dbReference>
<dbReference type="PROSITE" id="PS50088">
    <property type="entry name" value="ANK_REPEAT"/>
    <property type="match status" value="2"/>
</dbReference>
<name>A0A1W0ABZ0_9STRA</name>